<keyword evidence="3" id="KW-1032">Host cell membrane</keyword>
<keyword evidence="6 17" id="KW-0812">Transmembrane</keyword>
<evidence type="ECO:0000256" key="16">
    <source>
        <dbReference type="ARBA" id="ARBA00023296"/>
    </source>
</evidence>
<dbReference type="GO" id="GO:0046718">
    <property type="term" value="P:symbiont entry into host cell"/>
    <property type="evidence" value="ECO:0007669"/>
    <property type="project" value="UniProtKB-KW"/>
</dbReference>
<evidence type="ECO:0000256" key="10">
    <source>
        <dbReference type="ARBA" id="ARBA00022879"/>
    </source>
</evidence>
<evidence type="ECO:0000256" key="14">
    <source>
        <dbReference type="ARBA" id="ARBA00023136"/>
    </source>
</evidence>
<dbReference type="GeneID" id="921151"/>
<dbReference type="InterPro" id="IPR035305">
    <property type="entry name" value="Herpes_glycoH_C"/>
</dbReference>
<dbReference type="KEGG" id="vg:921151"/>
<dbReference type="InterPro" id="IPR003493">
    <property type="entry name" value="Herpes_gH"/>
</dbReference>
<keyword evidence="2" id="KW-1168">Fusion of virus membrane with host membrane</keyword>
<protein>
    <submittedName>
        <fullName evidence="19">Y75</fullName>
    </submittedName>
</protein>
<organism evidence="19 20">
    <name type="scientific">Tupaiid herpesvirus 1 (strain 1)</name>
    <name type="common">TuHV-1</name>
    <name type="synonym">Herpesvirus tupaia (strain 1)</name>
    <dbReference type="NCBI Taxonomy" id="10397"/>
    <lineage>
        <taxon>Viruses</taxon>
        <taxon>Duplodnaviria</taxon>
        <taxon>Heunggongvirae</taxon>
        <taxon>Peploviricota</taxon>
        <taxon>Herviviricetes</taxon>
        <taxon>Herpesvirales</taxon>
        <taxon>Orthoherpesviridae</taxon>
        <taxon>Betaherpesvirinae</taxon>
        <taxon>Quwivirus</taxon>
        <taxon>Quwivirus tupaiidbeta1</taxon>
    </lineage>
</organism>
<keyword evidence="4" id="KW-1169">Fusion of virus membrane with host cell membrane</keyword>
<keyword evidence="8" id="KW-0946">Virion</keyword>
<evidence type="ECO:0000256" key="2">
    <source>
        <dbReference type="ARBA" id="ARBA00022506"/>
    </source>
</evidence>
<keyword evidence="12 17" id="KW-1133">Transmembrane helix</keyword>
<organismHost>
    <name type="scientific">Tupaia belangeri</name>
    <name type="common">Common tree shrew</name>
    <name type="synonym">Tupaia glis belangeri</name>
    <dbReference type="NCBI Taxonomy" id="37347"/>
</organismHost>
<dbReference type="GO" id="GO:0055036">
    <property type="term" value="C:virion membrane"/>
    <property type="evidence" value="ECO:0007669"/>
    <property type="project" value="UniProtKB-SubCell"/>
</dbReference>
<keyword evidence="7" id="KW-0732">Signal</keyword>
<sequence>MPRLSVSPRLLGRVAALLATVALAAAVGAGVRAPTGPIFFRYPNRSDPRTEYCLHNITRNQSLVQDGLITLNFWQEDGRTVKIFQVPRCIFTTPEAEELMRHVDLTETLEDYRFRFQRYFISSLFGAYRLLGHSVVSPTPPPPTAATRPVSEPNRDGDAYLLVTDGRRYFVNVSEPHRLNFERNDPCQFFLDHPVLFPLLLPCQTQTLHTPQRKVTLSFTPDFFVLEIHQDPVPILLIFGRTDWIDAKAPYDGSLFYLRQTTHHDLWLVADTNTVLVHYPFLARQSFLNRTLSLNYYDRARLERVFEELALQVLLYPSPTTAPLPHHTVELLFSYALMVFVADRDDPGLLPFEDFLERHLALVAAERFLASSFDASPPLLRYDDLVPTLRLFGRHPGPRAPSPDVWLKVAALLAESGQLRLLTLEQAAAAVSLVDSIHHEATLTRLSPRHREDLYLLNEISHRSTDFLPLRRHILTAQTSLCSPREIFLWNGMVYKGAGLSLRSIYTPCFGGGRRDYTTERLDELFGLTTSGKLHRHTLHQLLKRFRPTRLGTFPQLACLPDDVPHAVIPLGNYTYVLSPRYLLYGRTFPITNTVIGNDLVLTVTDEKRNCTRTELIHDPGTITVVKNITSTQRCEFCDSALVEYDEVKGLTDIFYLPTLSDILYVTDPANGLLAASPRTHYLLFTRNATVLEVTDFLVEIKETPVILIIVFALLSIGALFCLYRFCRLV</sequence>
<evidence type="ECO:0000256" key="5">
    <source>
        <dbReference type="ARBA" id="ARBA00022595"/>
    </source>
</evidence>
<evidence type="ECO:0000256" key="13">
    <source>
        <dbReference type="ARBA" id="ARBA00023046"/>
    </source>
</evidence>
<keyword evidence="15" id="KW-0325">Glycoprotein</keyword>
<keyword evidence="10" id="KW-0261">Viral envelope protein</keyword>
<dbReference type="Pfam" id="PF02489">
    <property type="entry name" value="Herpes_glycop_H"/>
    <property type="match status" value="1"/>
</dbReference>
<keyword evidence="16" id="KW-1160">Virus entry into host cell</keyword>
<keyword evidence="9" id="KW-1043">Host membrane</keyword>
<keyword evidence="11" id="KW-0730">Sialic acid</keyword>
<evidence type="ECO:0000313" key="19">
    <source>
        <dbReference type="EMBL" id="AAK57120.1"/>
    </source>
</evidence>
<name>Q91TM1_TUHV1</name>
<evidence type="ECO:0000256" key="8">
    <source>
        <dbReference type="ARBA" id="ARBA00022844"/>
    </source>
</evidence>
<feature type="domain" description="Herpesvirus glycoprotein H C-terminal" evidence="18">
    <location>
        <begin position="558"/>
        <end position="696"/>
    </location>
</feature>
<evidence type="ECO:0000256" key="15">
    <source>
        <dbReference type="ARBA" id="ARBA00023180"/>
    </source>
</evidence>
<keyword evidence="20" id="KW-1185">Reference proteome</keyword>
<evidence type="ECO:0000256" key="6">
    <source>
        <dbReference type="ARBA" id="ARBA00022692"/>
    </source>
</evidence>
<evidence type="ECO:0000256" key="4">
    <source>
        <dbReference type="ARBA" id="ARBA00022521"/>
    </source>
</evidence>
<comment type="subcellular location">
    <subcellularLocation>
        <location evidence="1">Virion membrane</location>
        <topology evidence="1">Single-pass type I membrane protein</topology>
    </subcellularLocation>
</comment>
<evidence type="ECO:0000256" key="9">
    <source>
        <dbReference type="ARBA" id="ARBA00022870"/>
    </source>
</evidence>
<dbReference type="Gene3D" id="2.60.40.3190">
    <property type="entry name" value="Herpesvirus glycoprotein H, C-terminal domain"/>
    <property type="match status" value="1"/>
</dbReference>
<evidence type="ECO:0000313" key="20">
    <source>
        <dbReference type="Proteomes" id="UP000137095"/>
    </source>
</evidence>
<reference evidence="19 20" key="1">
    <citation type="journal article" date="2001" name="J. Virol.">
        <title>Analysis and characterization of the complete genome of tupaia (tree shrew) herpesvirus.</title>
        <authorList>
            <person name="Bahr U."/>
            <person name="Darai G."/>
        </authorList>
    </citation>
    <scope>NUCLEOTIDE SEQUENCE [LARGE SCALE GENOMIC DNA]</scope>
    <source>
        <strain evidence="19">2</strain>
    </source>
</reference>
<dbReference type="GO" id="GO:0019064">
    <property type="term" value="P:fusion of virus membrane with host plasma membrane"/>
    <property type="evidence" value="ECO:0007669"/>
    <property type="project" value="UniProtKB-KW"/>
</dbReference>
<proteinExistence type="inferred from homology"/>
<dbReference type="OrthoDB" id="6856at10239"/>
<evidence type="ECO:0000256" key="3">
    <source>
        <dbReference type="ARBA" id="ARBA00022511"/>
    </source>
</evidence>
<dbReference type="EMBL" id="AF281817">
    <property type="protein sequence ID" value="AAK57120.1"/>
    <property type="molecule type" value="Genomic_DNA"/>
</dbReference>
<dbReference type="GO" id="GO:0019031">
    <property type="term" value="C:viral envelope"/>
    <property type="evidence" value="ECO:0007669"/>
    <property type="project" value="UniProtKB-KW"/>
</dbReference>
<dbReference type="InterPro" id="IPR038172">
    <property type="entry name" value="Herpes_glycoH_C_sf"/>
</dbReference>
<evidence type="ECO:0000256" key="7">
    <source>
        <dbReference type="ARBA" id="ARBA00022729"/>
    </source>
</evidence>
<dbReference type="HAMAP" id="MF_04033">
    <property type="entry name" value="HSV_GH"/>
    <property type="match status" value="1"/>
</dbReference>
<evidence type="ECO:0000256" key="11">
    <source>
        <dbReference type="ARBA" id="ARBA00022981"/>
    </source>
</evidence>
<keyword evidence="14 17" id="KW-0472">Membrane</keyword>
<keyword evidence="13" id="KW-1039">Host endosome</keyword>
<evidence type="ECO:0000259" key="18">
    <source>
        <dbReference type="Pfam" id="PF17488"/>
    </source>
</evidence>
<feature type="transmembrane region" description="Helical" evidence="17">
    <location>
        <begin position="706"/>
        <end position="727"/>
    </location>
</feature>
<accession>Q91TM1</accession>
<dbReference type="Pfam" id="PF17488">
    <property type="entry name" value="Herpes_glycoH_C"/>
    <property type="match status" value="1"/>
</dbReference>
<evidence type="ECO:0000256" key="1">
    <source>
        <dbReference type="ARBA" id="ARBA00004563"/>
    </source>
</evidence>
<evidence type="ECO:0000256" key="12">
    <source>
        <dbReference type="ARBA" id="ARBA00022989"/>
    </source>
</evidence>
<keyword evidence="5" id="KW-1162">Viral penetration into host cytoplasm</keyword>
<evidence type="ECO:0000256" key="17">
    <source>
        <dbReference type="SAM" id="Phobius"/>
    </source>
</evidence>
<dbReference type="Proteomes" id="UP000137095">
    <property type="component" value="Segment"/>
</dbReference>
<dbReference type="RefSeq" id="NP_116425.1">
    <property type="nucleotide sequence ID" value="NC_002794.1"/>
</dbReference>